<feature type="repeat" description="TPR" evidence="1">
    <location>
        <begin position="319"/>
        <end position="352"/>
    </location>
</feature>
<organism evidence="3 4">
    <name type="scientific">Rohdeia mirabilis</name>
    <dbReference type="NCBI Taxonomy" id="2528008"/>
    <lineage>
        <taxon>Bacteria</taxon>
        <taxon>Pseudomonadati</taxon>
        <taxon>Planctomycetota</taxon>
        <taxon>Planctomycetia</taxon>
        <taxon>Planctomycetia incertae sedis</taxon>
        <taxon>Rohdeia</taxon>
    </lineage>
</organism>
<dbReference type="RefSeq" id="WP_145189117.1">
    <property type="nucleotide sequence ID" value="NZ_CP036290.1"/>
</dbReference>
<dbReference type="InterPro" id="IPR011990">
    <property type="entry name" value="TPR-like_helical_dom_sf"/>
</dbReference>
<sequence length="484" mass="52363">MLTEVPDLRAPRFRSTLERLAGVDGDSPSAARLTDALQRDRRADSSLDALAARYRSASAGAPDLRSSLERLATDERAAAPRRAAYPTRANGAALAYERGPSWRLENPRGDAVVAARKLSAREEAYRKSLLGGGVAPGGTAPGGTSGPTPLGDPSLGLGASDVHHLQDDLYHHVHHHHYYSSYCYGGGWWNSSWGFGFGFSFGWPGYGGYLKPLWLHHPIYGTYPWYGGYALGYCGISNWYLGSYGSWSWGYSPYAAAYYDNGPDVIVVESSPEVIVVEQPVYVETTPVVVQPTETVVVGSGGGGVPTVAPEQERLAVAADRYLTLGDRAFRDARYDDAVDSYAKAVELAPDEPVLKVLLADALFAVGDYGSAADAMRRALQDDPLLARTEVDKREFYSEPRAFDRQLAVAELYLAEHPADSDARLILAINLLFSGSPASALDLLESDWGARLRSEPAGRLVLDVARERLIVPSESPVGASDSEY</sequence>
<dbReference type="InterPro" id="IPR019734">
    <property type="entry name" value="TPR_rpt"/>
</dbReference>
<dbReference type="Gene3D" id="1.25.40.10">
    <property type="entry name" value="Tetratricopeptide repeat domain"/>
    <property type="match status" value="1"/>
</dbReference>
<dbReference type="PROSITE" id="PS50005">
    <property type="entry name" value="TPR"/>
    <property type="match status" value="1"/>
</dbReference>
<dbReference type="Proteomes" id="UP000319342">
    <property type="component" value="Chromosome"/>
</dbReference>
<keyword evidence="4" id="KW-1185">Reference proteome</keyword>
<feature type="region of interest" description="Disordered" evidence="2">
    <location>
        <begin position="131"/>
        <end position="150"/>
    </location>
</feature>
<evidence type="ECO:0000256" key="1">
    <source>
        <dbReference type="PROSITE-ProRule" id="PRU00339"/>
    </source>
</evidence>
<name>A0A518D256_9BACT</name>
<evidence type="ECO:0000256" key="2">
    <source>
        <dbReference type="SAM" id="MobiDB-lite"/>
    </source>
</evidence>
<keyword evidence="1" id="KW-0802">TPR repeat</keyword>
<feature type="compositionally biased region" description="Gly residues" evidence="2">
    <location>
        <begin position="131"/>
        <end position="145"/>
    </location>
</feature>
<evidence type="ECO:0000313" key="3">
    <source>
        <dbReference type="EMBL" id="QDU85556.1"/>
    </source>
</evidence>
<dbReference type="AlphaFoldDB" id="A0A518D256"/>
<dbReference type="SUPFAM" id="SSF48452">
    <property type="entry name" value="TPR-like"/>
    <property type="match status" value="1"/>
</dbReference>
<gene>
    <name evidence="3" type="ORF">Pla163_26880</name>
</gene>
<proteinExistence type="predicted"/>
<dbReference type="OrthoDB" id="292274at2"/>
<reference evidence="3 4" key="1">
    <citation type="submission" date="2019-02" db="EMBL/GenBank/DDBJ databases">
        <title>Deep-cultivation of Planctomycetes and their phenomic and genomic characterization uncovers novel biology.</title>
        <authorList>
            <person name="Wiegand S."/>
            <person name="Jogler M."/>
            <person name="Boedeker C."/>
            <person name="Pinto D."/>
            <person name="Vollmers J."/>
            <person name="Rivas-Marin E."/>
            <person name="Kohn T."/>
            <person name="Peeters S.H."/>
            <person name="Heuer A."/>
            <person name="Rast P."/>
            <person name="Oberbeckmann S."/>
            <person name="Bunk B."/>
            <person name="Jeske O."/>
            <person name="Meyerdierks A."/>
            <person name="Storesund J.E."/>
            <person name="Kallscheuer N."/>
            <person name="Luecker S."/>
            <person name="Lage O.M."/>
            <person name="Pohl T."/>
            <person name="Merkel B.J."/>
            <person name="Hornburger P."/>
            <person name="Mueller R.-W."/>
            <person name="Bruemmer F."/>
            <person name="Labrenz M."/>
            <person name="Spormann A.M."/>
            <person name="Op den Camp H."/>
            <person name="Overmann J."/>
            <person name="Amann R."/>
            <person name="Jetten M.S.M."/>
            <person name="Mascher T."/>
            <person name="Medema M.H."/>
            <person name="Devos D.P."/>
            <person name="Kaster A.-K."/>
            <person name="Ovreas L."/>
            <person name="Rohde M."/>
            <person name="Galperin M.Y."/>
            <person name="Jogler C."/>
        </authorList>
    </citation>
    <scope>NUCLEOTIDE SEQUENCE [LARGE SCALE GENOMIC DNA]</scope>
    <source>
        <strain evidence="3 4">Pla163</strain>
    </source>
</reference>
<evidence type="ECO:0000313" key="4">
    <source>
        <dbReference type="Proteomes" id="UP000319342"/>
    </source>
</evidence>
<dbReference type="EMBL" id="CP036290">
    <property type="protein sequence ID" value="QDU85556.1"/>
    <property type="molecule type" value="Genomic_DNA"/>
</dbReference>
<accession>A0A518D256</accession>
<protein>
    <submittedName>
        <fullName evidence="3">Tetratricopeptide repeat protein</fullName>
    </submittedName>
</protein>